<comment type="caution">
    <text evidence="3">The sequence shown here is derived from an EMBL/GenBank/DDBJ whole genome shotgun (WGS) entry which is preliminary data.</text>
</comment>
<dbReference type="OrthoDB" id="4760806at2"/>
<evidence type="ECO:0000313" key="4">
    <source>
        <dbReference type="Proteomes" id="UP000197097"/>
    </source>
</evidence>
<evidence type="ECO:0000259" key="2">
    <source>
        <dbReference type="Pfam" id="PF13739"/>
    </source>
</evidence>
<dbReference type="RefSeq" id="WP_088473035.1">
    <property type="nucleotide sequence ID" value="NZ_NISJ01000006.1"/>
</dbReference>
<name>A0A246JTM8_9SPHN</name>
<feature type="domain" description="Deacetylase PdaC" evidence="2">
    <location>
        <begin position="64"/>
        <end position="155"/>
    </location>
</feature>
<sequence>MTVANLPLSRALVLPGILLLAACSGESDAPASQVDKAAAAAVPGAPPGGAGDLAAKNAPASDVKENSDLLEFAYGYPAEAAQIPKLAAWLDNDRATKRSALVAAAERDQAGAKKEGFPYRAHTHLQKWEKVTDTPRFLSLSSEIQTYTGGAHGMTGFDSLIWDRNRGIQLKPLDLFTSGAAFDAAIRDDFCAAIAREKAARGIALPEEPDSPFAKCPPASAQTIWLGSSDGRYLDRLTVAIAPYEVGPYAEGSYKINVPMSRAVVGVVKKEFARDFLPTK</sequence>
<dbReference type="Proteomes" id="UP000197097">
    <property type="component" value="Unassembled WGS sequence"/>
</dbReference>
<evidence type="ECO:0000256" key="1">
    <source>
        <dbReference type="SAM" id="SignalP"/>
    </source>
</evidence>
<dbReference type="EMBL" id="NISJ01000006">
    <property type="protein sequence ID" value="OWQ96287.1"/>
    <property type="molecule type" value="Genomic_DNA"/>
</dbReference>
<dbReference type="InterPro" id="IPR025303">
    <property type="entry name" value="PdaC"/>
</dbReference>
<dbReference type="AlphaFoldDB" id="A0A246JTM8"/>
<proteinExistence type="predicted"/>
<protein>
    <recommendedName>
        <fullName evidence="2">Deacetylase PdaC domain-containing protein</fullName>
    </recommendedName>
</protein>
<accession>A0A246JTM8</accession>
<keyword evidence="4" id="KW-1185">Reference proteome</keyword>
<organism evidence="3 4">
    <name type="scientific">Sphingopyxis witflariensis</name>
    <dbReference type="NCBI Taxonomy" id="173675"/>
    <lineage>
        <taxon>Bacteria</taxon>
        <taxon>Pseudomonadati</taxon>
        <taxon>Pseudomonadota</taxon>
        <taxon>Alphaproteobacteria</taxon>
        <taxon>Sphingomonadales</taxon>
        <taxon>Sphingomonadaceae</taxon>
        <taxon>Sphingopyxis</taxon>
    </lineage>
</organism>
<feature type="signal peptide" evidence="1">
    <location>
        <begin position="1"/>
        <end position="21"/>
    </location>
</feature>
<dbReference type="Pfam" id="PF13739">
    <property type="entry name" value="PdaC"/>
    <property type="match status" value="1"/>
</dbReference>
<dbReference type="Gene3D" id="3.30.565.40">
    <property type="entry name" value="Fervidobacterium nodosum Rt17-B1 like"/>
    <property type="match status" value="1"/>
</dbReference>
<gene>
    <name evidence="3" type="ORF">CDQ91_12280</name>
</gene>
<evidence type="ECO:0000313" key="3">
    <source>
        <dbReference type="EMBL" id="OWQ96287.1"/>
    </source>
</evidence>
<feature type="chain" id="PRO_5012670474" description="Deacetylase PdaC domain-containing protein" evidence="1">
    <location>
        <begin position="22"/>
        <end position="280"/>
    </location>
</feature>
<keyword evidence="1" id="KW-0732">Signal</keyword>
<reference evidence="3 4" key="1">
    <citation type="journal article" date="2002" name="Int. J. Syst. Evol. Microbiol.">
        <title>Sphingopyxis witflariensis sp. nov., isolated from activated sludge.</title>
        <authorList>
            <person name="Kampfer P."/>
            <person name="Witzenberger R."/>
            <person name="Denner E.B."/>
            <person name="Busse H.J."/>
            <person name="Neef A."/>
        </authorList>
    </citation>
    <scope>NUCLEOTIDE SEQUENCE [LARGE SCALE GENOMIC DNA]</scope>
    <source>
        <strain evidence="3 4">DSM 14551</strain>
    </source>
</reference>